<gene>
    <name evidence="2" type="ORF">DIU77_018455</name>
</gene>
<dbReference type="EMBL" id="QGUI02000391">
    <property type="protein sequence ID" value="MFO7194227.1"/>
    <property type="molecule type" value="Genomic_DNA"/>
</dbReference>
<comment type="caution">
    <text evidence="2">The sequence shown here is derived from an EMBL/GenBank/DDBJ whole genome shotgun (WGS) entry which is preliminary data.</text>
</comment>
<organism evidence="2 3">
    <name type="scientific">Thermocrispum agreste</name>
    <dbReference type="NCBI Taxonomy" id="37925"/>
    <lineage>
        <taxon>Bacteria</taxon>
        <taxon>Bacillati</taxon>
        <taxon>Actinomycetota</taxon>
        <taxon>Actinomycetes</taxon>
        <taxon>Pseudonocardiales</taxon>
        <taxon>Pseudonocardiaceae</taxon>
        <taxon>Thermocrispum</taxon>
    </lineage>
</organism>
<feature type="region of interest" description="Disordered" evidence="1">
    <location>
        <begin position="15"/>
        <end position="48"/>
    </location>
</feature>
<reference evidence="2 3" key="1">
    <citation type="journal article" date="2021" name="BMC Genomics">
        <title>Genome-resolved metagenome and metatranscriptome analyses of thermophilic composting reveal key bacterial players and their metabolic interactions.</title>
        <authorList>
            <person name="Braga L.P.P."/>
            <person name="Pereira R.V."/>
            <person name="Martins L.F."/>
            <person name="Moura L.M.S."/>
            <person name="Sanchez F.B."/>
            <person name="Patane J.S.L."/>
            <person name="da Silva A.M."/>
            <person name="Setubal J.C."/>
        </authorList>
    </citation>
    <scope>NUCLEOTIDE SEQUENCE [LARGE SCALE GENOMIC DNA]</scope>
    <source>
        <strain evidence="2">ZC4RG45</strain>
    </source>
</reference>
<accession>A0ABD6FJX5</accession>
<feature type="compositionally biased region" description="Polar residues" evidence="1">
    <location>
        <begin position="29"/>
        <end position="41"/>
    </location>
</feature>
<dbReference type="AlphaFoldDB" id="A0ABD6FJX5"/>
<sequence>MVAPFGAMVKAYSTLRERFPPPGPAATLPDTSTKQDNSSGSPGRPPSTVFVNAFRHFAKFGGKVGPRASSGTHRSSR</sequence>
<evidence type="ECO:0000313" key="3">
    <source>
        <dbReference type="Proteomes" id="UP000249324"/>
    </source>
</evidence>
<feature type="non-terminal residue" evidence="2">
    <location>
        <position position="77"/>
    </location>
</feature>
<protein>
    <submittedName>
        <fullName evidence="2">Uncharacterized protein</fullName>
    </submittedName>
</protein>
<evidence type="ECO:0000256" key="1">
    <source>
        <dbReference type="SAM" id="MobiDB-lite"/>
    </source>
</evidence>
<proteinExistence type="predicted"/>
<dbReference type="Proteomes" id="UP000249324">
    <property type="component" value="Unassembled WGS sequence"/>
</dbReference>
<evidence type="ECO:0000313" key="2">
    <source>
        <dbReference type="EMBL" id="MFO7194227.1"/>
    </source>
</evidence>
<name>A0ABD6FJX5_9PSEU</name>